<dbReference type="EMBL" id="WHNX01000009">
    <property type="protein sequence ID" value="MPW25610.1"/>
    <property type="molecule type" value="Genomic_DNA"/>
</dbReference>
<sequence>MRIIIAKDYNDMSKKAANMVAAQILLKPNSVLGLATGSTPVMTYKYLIKLFQDETISFCHVVTVNLDEYIGLSKEHPNSYHFFMQDIFFNHVDIKLENIYIPDGMAMDLETECIEYENKIQKNKGIDLQILGIGSNGHIGFNEPDLKFEGITHCINLDDETIKANARFFEKEEEVPRRAITMGVKTIMNARKIILLANGSEKAKTVFNAIHGKIDPALPASILQLHPDVTFILDREAAYYINNQ</sequence>
<keyword evidence="3 4" id="KW-0119">Carbohydrate metabolism</keyword>
<dbReference type="SUPFAM" id="SSF100950">
    <property type="entry name" value="NagB/RpiA/CoA transferase-like"/>
    <property type="match status" value="1"/>
</dbReference>
<dbReference type="GO" id="GO:0004342">
    <property type="term" value="F:glucosamine-6-phosphate deaminase activity"/>
    <property type="evidence" value="ECO:0007669"/>
    <property type="project" value="UniProtKB-UniRule"/>
</dbReference>
<dbReference type="PANTHER" id="PTHR11280">
    <property type="entry name" value="GLUCOSAMINE-6-PHOSPHATE ISOMERASE"/>
    <property type="match status" value="1"/>
</dbReference>
<dbReference type="AlphaFoldDB" id="A0A6A7K843"/>
<dbReference type="RefSeq" id="WP_152803247.1">
    <property type="nucleotide sequence ID" value="NZ_WHNX01000009.1"/>
</dbReference>
<evidence type="ECO:0000313" key="6">
    <source>
        <dbReference type="EMBL" id="MPW25610.1"/>
    </source>
</evidence>
<comment type="caution">
    <text evidence="6">The sequence shown here is derived from an EMBL/GenBank/DDBJ whole genome shotgun (WGS) entry which is preliminary data.</text>
</comment>
<comment type="caution">
    <text evidence="4">Lacks conserved residue(s) required for the propagation of feature annotation.</text>
</comment>
<feature type="active site" description="Proton acceptor; for ring-opening step" evidence="4">
    <location>
        <position position="138"/>
    </location>
</feature>
<evidence type="ECO:0000256" key="2">
    <source>
        <dbReference type="ARBA" id="ARBA00022801"/>
    </source>
</evidence>
<dbReference type="FunFam" id="3.40.50.1360:FF:000003">
    <property type="entry name" value="Glucosamine-6-phosphate deaminase"/>
    <property type="match status" value="1"/>
</dbReference>
<evidence type="ECO:0000259" key="5">
    <source>
        <dbReference type="Pfam" id="PF01182"/>
    </source>
</evidence>
<evidence type="ECO:0000256" key="3">
    <source>
        <dbReference type="ARBA" id="ARBA00023277"/>
    </source>
</evidence>
<feature type="active site" description="For ring-opening step" evidence="4">
    <location>
        <position position="136"/>
    </location>
</feature>
<comment type="pathway">
    <text evidence="4">Amino-sugar metabolism; N-acetylneuraminate degradation; D-fructose 6-phosphate from N-acetylneuraminate: step 5/5.</text>
</comment>
<reference evidence="6 7" key="1">
    <citation type="submission" date="2019-10" db="EMBL/GenBank/DDBJ databases">
        <title>Alkalibaculum tamaniensis sp.nov., a new alkaliphilic acetogen, isolated on methoxylated aromatics from a mud volcano.</title>
        <authorList>
            <person name="Khomyakova M.A."/>
            <person name="Merkel A.Y."/>
            <person name="Bonch-Osmolovskaya E.A."/>
            <person name="Slobodkin A.I."/>
        </authorList>
    </citation>
    <scope>NUCLEOTIDE SEQUENCE [LARGE SCALE GENOMIC DNA]</scope>
    <source>
        <strain evidence="6 7">M08DMB</strain>
    </source>
</reference>
<feature type="active site" description="For ring-opening step" evidence="4">
    <location>
        <position position="143"/>
    </location>
</feature>
<evidence type="ECO:0000256" key="4">
    <source>
        <dbReference type="HAMAP-Rule" id="MF_01241"/>
    </source>
</evidence>
<keyword evidence="7" id="KW-1185">Reference proteome</keyword>
<dbReference type="GO" id="GO:0005975">
    <property type="term" value="P:carbohydrate metabolic process"/>
    <property type="evidence" value="ECO:0007669"/>
    <property type="project" value="InterPro"/>
</dbReference>
<dbReference type="GO" id="GO:0006046">
    <property type="term" value="P:N-acetylglucosamine catabolic process"/>
    <property type="evidence" value="ECO:0007669"/>
    <property type="project" value="UniProtKB-UniRule"/>
</dbReference>
<keyword evidence="2 4" id="KW-0378">Hydrolase</keyword>
<protein>
    <recommendedName>
        <fullName evidence="4">Glucosamine-6-phosphate deaminase</fullName>
        <ecNumber evidence="4">3.5.99.6</ecNumber>
    </recommendedName>
    <alternativeName>
        <fullName evidence="4">GlcN6P deaminase</fullName>
        <shortName evidence="4">GNPDA</shortName>
    </alternativeName>
    <alternativeName>
        <fullName evidence="4">Glucosamine-6-phosphate isomerase</fullName>
    </alternativeName>
</protein>
<dbReference type="PANTHER" id="PTHR11280:SF5">
    <property type="entry name" value="GLUCOSAMINE-6-PHOSPHATE ISOMERASE"/>
    <property type="match status" value="1"/>
</dbReference>
<feature type="domain" description="Glucosamine/galactosamine-6-phosphate isomerase" evidence="5">
    <location>
        <begin position="13"/>
        <end position="224"/>
    </location>
</feature>
<name>A0A6A7K843_9FIRM</name>
<dbReference type="NCBIfam" id="TIGR00502">
    <property type="entry name" value="nagB"/>
    <property type="match status" value="1"/>
</dbReference>
<accession>A0A6A7K843</accession>
<dbReference type="Gene3D" id="3.40.50.1360">
    <property type="match status" value="1"/>
</dbReference>
<dbReference type="EC" id="3.5.99.6" evidence="4"/>
<dbReference type="CDD" id="cd01399">
    <property type="entry name" value="GlcN6P_deaminase"/>
    <property type="match status" value="1"/>
</dbReference>
<dbReference type="GO" id="GO:0005737">
    <property type="term" value="C:cytoplasm"/>
    <property type="evidence" value="ECO:0007669"/>
    <property type="project" value="TreeGrafter"/>
</dbReference>
<evidence type="ECO:0000313" key="7">
    <source>
        <dbReference type="Proteomes" id="UP000440004"/>
    </source>
</evidence>
<dbReference type="UniPathway" id="UPA00629">
    <property type="reaction ID" value="UER00684"/>
</dbReference>
<comment type="similarity">
    <text evidence="4">Belongs to the glucosamine/galactosamine-6-phosphate isomerase family. NagB subfamily.</text>
</comment>
<dbReference type="Pfam" id="PF01182">
    <property type="entry name" value="Glucosamine_iso"/>
    <property type="match status" value="1"/>
</dbReference>
<dbReference type="InterPro" id="IPR006148">
    <property type="entry name" value="Glc/Gal-6P_isomerase"/>
</dbReference>
<gene>
    <name evidence="4 6" type="primary">nagB</name>
    <name evidence="6" type="ORF">GC105_07385</name>
</gene>
<dbReference type="GO" id="GO:0006043">
    <property type="term" value="P:glucosamine catabolic process"/>
    <property type="evidence" value="ECO:0007669"/>
    <property type="project" value="TreeGrafter"/>
</dbReference>
<organism evidence="6 7">
    <name type="scientific">Alkalibaculum sporogenes</name>
    <dbReference type="NCBI Taxonomy" id="2655001"/>
    <lineage>
        <taxon>Bacteria</taxon>
        <taxon>Bacillati</taxon>
        <taxon>Bacillota</taxon>
        <taxon>Clostridia</taxon>
        <taxon>Eubacteriales</taxon>
        <taxon>Eubacteriaceae</taxon>
        <taxon>Alkalibaculum</taxon>
    </lineage>
</organism>
<feature type="active site" description="Proton acceptor; for enolization step" evidence="4">
    <location>
        <position position="67"/>
    </location>
</feature>
<dbReference type="Proteomes" id="UP000440004">
    <property type="component" value="Unassembled WGS sequence"/>
</dbReference>
<comment type="function">
    <text evidence="4">Catalyzes the reversible isomerization-deamination of glucosamine 6-phosphate (GlcN6P) to form fructose 6-phosphate (Fru6P) and ammonium ion.</text>
</comment>
<dbReference type="GO" id="GO:0042802">
    <property type="term" value="F:identical protein binding"/>
    <property type="evidence" value="ECO:0007669"/>
    <property type="project" value="TreeGrafter"/>
</dbReference>
<dbReference type="InterPro" id="IPR037171">
    <property type="entry name" value="NagB/RpiA_transferase-like"/>
</dbReference>
<proteinExistence type="inferred from homology"/>
<dbReference type="GO" id="GO:0019262">
    <property type="term" value="P:N-acetylneuraminate catabolic process"/>
    <property type="evidence" value="ECO:0007669"/>
    <property type="project" value="UniProtKB-UniRule"/>
</dbReference>
<dbReference type="HAMAP" id="MF_01241">
    <property type="entry name" value="GlcN6P_deamin"/>
    <property type="match status" value="1"/>
</dbReference>
<comment type="catalytic activity">
    <reaction evidence="1 4">
        <text>alpha-D-glucosamine 6-phosphate + H2O = beta-D-fructose 6-phosphate + NH4(+)</text>
        <dbReference type="Rhea" id="RHEA:12172"/>
        <dbReference type="ChEBI" id="CHEBI:15377"/>
        <dbReference type="ChEBI" id="CHEBI:28938"/>
        <dbReference type="ChEBI" id="CHEBI:57634"/>
        <dbReference type="ChEBI" id="CHEBI:75989"/>
        <dbReference type="EC" id="3.5.99.6"/>
    </reaction>
</comment>
<evidence type="ECO:0000256" key="1">
    <source>
        <dbReference type="ARBA" id="ARBA00000644"/>
    </source>
</evidence>
<dbReference type="InterPro" id="IPR004547">
    <property type="entry name" value="Glucosamine6P_isomerase"/>
</dbReference>